<name>A0ABS7YCV9_9BURK</name>
<dbReference type="Proteomes" id="UP001198602">
    <property type="component" value="Unassembled WGS sequence"/>
</dbReference>
<reference evidence="2 3" key="1">
    <citation type="submission" date="2021-07" db="EMBL/GenBank/DDBJ databases">
        <title>Characterization of Violacein-producing bacteria and related species.</title>
        <authorList>
            <person name="Wilson H.S."/>
            <person name="De Leon M.E."/>
        </authorList>
    </citation>
    <scope>NUCLEOTIDE SEQUENCE [LARGE SCALE GENOMIC DNA]</scope>
    <source>
        <strain evidence="2 3">HSC-2F05</strain>
    </source>
</reference>
<evidence type="ECO:0000313" key="2">
    <source>
        <dbReference type="EMBL" id="MCA1857549.1"/>
    </source>
</evidence>
<dbReference type="RefSeq" id="WP_225239751.1">
    <property type="nucleotide sequence ID" value="NZ_JAHYBX010000007.1"/>
</dbReference>
<comment type="caution">
    <text evidence="2">The sequence shown here is derived from an EMBL/GenBank/DDBJ whole genome shotgun (WGS) entry which is preliminary data.</text>
</comment>
<keyword evidence="1" id="KW-0732">Signal</keyword>
<organism evidence="2 3">
    <name type="scientific">Massilia hydrophila</name>
    <dbReference type="NCBI Taxonomy" id="3044279"/>
    <lineage>
        <taxon>Bacteria</taxon>
        <taxon>Pseudomonadati</taxon>
        <taxon>Pseudomonadota</taxon>
        <taxon>Betaproteobacteria</taxon>
        <taxon>Burkholderiales</taxon>
        <taxon>Oxalobacteraceae</taxon>
        <taxon>Telluria group</taxon>
        <taxon>Massilia</taxon>
    </lineage>
</organism>
<keyword evidence="3" id="KW-1185">Reference proteome</keyword>
<sequence length="570" mass="60867">MSCLHPSCLRPPRLLCLLALIPMSPAYSAYLHLCPAAALPGPALASAAAADGSKLRFVVTEGPAPAGCSSLALGDAHIETLHAPGPQARTARAILLHGEEQDGRFAVSEQILVQPDSSAPPTPPGPMPLHRNLLDAMRVTTYGSEERVRARLEDGRLHLRCEAGTRPAGVLLSGPWRLPLLRGALRLRFAGQGRFAWRAADAAQAARETALDMGFLDAAGAETPLRLALPSGLDRTGWRHFVLACPDGPATLELRELALAPTPGAVDQRPAPRATWIWEARDWRGRGAALLDWAVGEGIRELFVTVPIAGDRVREPAALSAFVRGARARGIAVSAVEGDPHMVLPPERAASAARARALARYNREAPPGARLASLQFDIEPYLLGPEVLAPARLERAYLATAAALRSAAGELPLDFVLPFWWAGKRGLLDALARSADSITVMDYRTAPDQIVEFAMPFLDWGAAHGKRVRIALEAGPVAALTERRYHPAEPGSAGDMLLFELGGQTVLALLREPRAVRGAQPFRLAATRRIDGSATSFHGNTAALRALLPRLEADFSAWPGFAGIALHGLR</sequence>
<evidence type="ECO:0000313" key="3">
    <source>
        <dbReference type="Proteomes" id="UP001198602"/>
    </source>
</evidence>
<feature type="signal peptide" evidence="1">
    <location>
        <begin position="1"/>
        <end position="28"/>
    </location>
</feature>
<dbReference type="EMBL" id="JAHYBX010000007">
    <property type="protein sequence ID" value="MCA1857549.1"/>
    <property type="molecule type" value="Genomic_DNA"/>
</dbReference>
<accession>A0ABS7YCV9</accession>
<evidence type="ECO:0000256" key="1">
    <source>
        <dbReference type="SAM" id="SignalP"/>
    </source>
</evidence>
<feature type="chain" id="PRO_5046977650" description="DUF4434 domain-containing protein" evidence="1">
    <location>
        <begin position="29"/>
        <end position="570"/>
    </location>
</feature>
<gene>
    <name evidence="2" type="ORF">LE190_16675</name>
</gene>
<evidence type="ECO:0008006" key="4">
    <source>
        <dbReference type="Google" id="ProtNLM"/>
    </source>
</evidence>
<proteinExistence type="predicted"/>
<protein>
    <recommendedName>
        <fullName evidence="4">DUF4434 domain-containing protein</fullName>
    </recommendedName>
</protein>